<feature type="domain" description="SUN" evidence="1">
    <location>
        <begin position="44"/>
        <end position="155"/>
    </location>
</feature>
<sequence>MVDKGEVVLLTSLSNGTTARASSVLQKNHKLYGPKKAFDYENDTNCWNSEGSSSGKQDCYFIVEFERLVIPTEVRIQFQAGFSSEEVYVSRLGANANSYEPVDELEAEDEHEMQVFPLPVTDEAKEGSSALKLEFKEFTDFYGRVTIYQLQVWGHEISTK</sequence>
<dbReference type="InterPro" id="IPR008979">
    <property type="entry name" value="Galactose-bd-like_sf"/>
</dbReference>
<comment type="caution">
    <text evidence="2">The sequence shown here is derived from an EMBL/GenBank/DDBJ whole genome shotgun (WGS) entry which is preliminary data.</text>
</comment>
<evidence type="ECO:0000313" key="3">
    <source>
        <dbReference type="Proteomes" id="UP001295423"/>
    </source>
</evidence>
<organism evidence="2 3">
    <name type="scientific">Cylindrotheca closterium</name>
    <dbReference type="NCBI Taxonomy" id="2856"/>
    <lineage>
        <taxon>Eukaryota</taxon>
        <taxon>Sar</taxon>
        <taxon>Stramenopiles</taxon>
        <taxon>Ochrophyta</taxon>
        <taxon>Bacillariophyta</taxon>
        <taxon>Bacillariophyceae</taxon>
        <taxon>Bacillariophycidae</taxon>
        <taxon>Bacillariales</taxon>
        <taxon>Bacillariaceae</taxon>
        <taxon>Cylindrotheca</taxon>
    </lineage>
</organism>
<proteinExistence type="predicted"/>
<dbReference type="AlphaFoldDB" id="A0AAD2CRP0"/>
<protein>
    <recommendedName>
        <fullName evidence="1">SUN domain-containing protein</fullName>
    </recommendedName>
</protein>
<dbReference type="EMBL" id="CAKOGP040001112">
    <property type="protein sequence ID" value="CAJ1942396.1"/>
    <property type="molecule type" value="Genomic_DNA"/>
</dbReference>
<dbReference type="Proteomes" id="UP001295423">
    <property type="component" value="Unassembled WGS sequence"/>
</dbReference>
<dbReference type="Pfam" id="PF07738">
    <property type="entry name" value="Sad1_UNC"/>
    <property type="match status" value="1"/>
</dbReference>
<reference evidence="2" key="1">
    <citation type="submission" date="2023-08" db="EMBL/GenBank/DDBJ databases">
        <authorList>
            <person name="Audoor S."/>
            <person name="Bilcke G."/>
        </authorList>
    </citation>
    <scope>NUCLEOTIDE SEQUENCE</scope>
</reference>
<name>A0AAD2CRP0_9STRA</name>
<dbReference type="Gene3D" id="2.60.120.260">
    <property type="entry name" value="Galactose-binding domain-like"/>
    <property type="match status" value="1"/>
</dbReference>
<evidence type="ECO:0000313" key="2">
    <source>
        <dbReference type="EMBL" id="CAJ1942396.1"/>
    </source>
</evidence>
<dbReference type="SUPFAM" id="SSF49785">
    <property type="entry name" value="Galactose-binding domain-like"/>
    <property type="match status" value="1"/>
</dbReference>
<dbReference type="InterPro" id="IPR012919">
    <property type="entry name" value="SUN_dom"/>
</dbReference>
<keyword evidence="3" id="KW-1185">Reference proteome</keyword>
<accession>A0AAD2CRP0</accession>
<evidence type="ECO:0000259" key="1">
    <source>
        <dbReference type="Pfam" id="PF07738"/>
    </source>
</evidence>
<gene>
    <name evidence="2" type="ORF">CYCCA115_LOCUS7926</name>
</gene>